<proteinExistence type="predicted"/>
<accession>A0A6A5Z8Q1</accession>
<organism evidence="1 2">
    <name type="scientific">Lophiotrema nucula</name>
    <dbReference type="NCBI Taxonomy" id="690887"/>
    <lineage>
        <taxon>Eukaryota</taxon>
        <taxon>Fungi</taxon>
        <taxon>Dikarya</taxon>
        <taxon>Ascomycota</taxon>
        <taxon>Pezizomycotina</taxon>
        <taxon>Dothideomycetes</taxon>
        <taxon>Pleosporomycetidae</taxon>
        <taxon>Pleosporales</taxon>
        <taxon>Lophiotremataceae</taxon>
        <taxon>Lophiotrema</taxon>
    </lineage>
</organism>
<gene>
    <name evidence="1" type="ORF">BDV96DRAFT_57126</name>
</gene>
<dbReference type="AlphaFoldDB" id="A0A6A5Z8Q1"/>
<dbReference type="Proteomes" id="UP000799770">
    <property type="component" value="Unassembled WGS sequence"/>
</dbReference>
<evidence type="ECO:0000313" key="1">
    <source>
        <dbReference type="EMBL" id="KAF2115822.1"/>
    </source>
</evidence>
<evidence type="ECO:0000313" key="2">
    <source>
        <dbReference type="Proteomes" id="UP000799770"/>
    </source>
</evidence>
<sequence length="70" mass="7698">MAWYVRRGSVVEVTDGCQSLGLAAVASRYSWRAQCRGSAPRMPRLASCLSLPSQRHISTARPRSIVTFTS</sequence>
<name>A0A6A5Z8Q1_9PLEO</name>
<dbReference type="EMBL" id="ML977322">
    <property type="protein sequence ID" value="KAF2115822.1"/>
    <property type="molecule type" value="Genomic_DNA"/>
</dbReference>
<keyword evidence="2" id="KW-1185">Reference proteome</keyword>
<protein>
    <submittedName>
        <fullName evidence="1">Uncharacterized protein</fullName>
    </submittedName>
</protein>
<reference evidence="1" key="1">
    <citation type="journal article" date="2020" name="Stud. Mycol.">
        <title>101 Dothideomycetes genomes: a test case for predicting lifestyles and emergence of pathogens.</title>
        <authorList>
            <person name="Haridas S."/>
            <person name="Albert R."/>
            <person name="Binder M."/>
            <person name="Bloem J."/>
            <person name="Labutti K."/>
            <person name="Salamov A."/>
            <person name="Andreopoulos B."/>
            <person name="Baker S."/>
            <person name="Barry K."/>
            <person name="Bills G."/>
            <person name="Bluhm B."/>
            <person name="Cannon C."/>
            <person name="Castanera R."/>
            <person name="Culley D."/>
            <person name="Daum C."/>
            <person name="Ezra D."/>
            <person name="Gonzalez J."/>
            <person name="Henrissat B."/>
            <person name="Kuo A."/>
            <person name="Liang C."/>
            <person name="Lipzen A."/>
            <person name="Lutzoni F."/>
            <person name="Magnuson J."/>
            <person name="Mondo S."/>
            <person name="Nolan M."/>
            <person name="Ohm R."/>
            <person name="Pangilinan J."/>
            <person name="Park H.-J."/>
            <person name="Ramirez L."/>
            <person name="Alfaro M."/>
            <person name="Sun H."/>
            <person name="Tritt A."/>
            <person name="Yoshinaga Y."/>
            <person name="Zwiers L.-H."/>
            <person name="Turgeon B."/>
            <person name="Goodwin S."/>
            <person name="Spatafora J."/>
            <person name="Crous P."/>
            <person name="Grigoriev I."/>
        </authorList>
    </citation>
    <scope>NUCLEOTIDE SEQUENCE</scope>
    <source>
        <strain evidence="1">CBS 627.86</strain>
    </source>
</reference>